<name>A0A327ZRT5_9STAP</name>
<dbReference type="EMBL" id="PZJH01000002">
    <property type="protein sequence ID" value="RAK45040.1"/>
    <property type="molecule type" value="Genomic_DNA"/>
</dbReference>
<feature type="transmembrane region" description="Helical" evidence="1">
    <location>
        <begin position="12"/>
        <end position="30"/>
    </location>
</feature>
<reference evidence="2 3" key="1">
    <citation type="journal article" date="2018" name="Front. Microbiol.">
        <title>Description and Comparative Genomics of Macrococcus caseolyticus subsp. hominis subsp. nov., Macrococcus goetzii sp. nov., Macrococcus epidermidis sp. nov., and Macrococcus bohemicus sp. nov., Novel Macrococci From Human Clinical Material With Virulence Potential and Suspected Uptake of Foreign DNA by Natural Transformation.</title>
        <authorList>
            <person name="Maslanova I."/>
            <person name="Wertheimer Z."/>
            <person name="Sedlacek I."/>
            <person name="Svec P."/>
            <person name="Indrakova A."/>
            <person name="Kovarovic V."/>
            <person name="Schumann P."/>
            <person name="Sproer C."/>
            <person name="Kralova S."/>
            <person name="Sedo O."/>
            <person name="Kristofova L."/>
            <person name="Vrbovska V."/>
            <person name="Fuzik T."/>
            <person name="Petras P."/>
            <person name="Zdrahal Z."/>
            <person name="Ruzickova V."/>
            <person name="Doskar J."/>
            <person name="Pantucek R."/>
        </authorList>
    </citation>
    <scope>NUCLEOTIDE SEQUENCE [LARGE SCALE GENOMIC DNA]</scope>
    <source>
        <strain evidence="2 3">01/688</strain>
    </source>
</reference>
<dbReference type="Proteomes" id="UP000249808">
    <property type="component" value="Unassembled WGS sequence"/>
</dbReference>
<comment type="caution">
    <text evidence="2">The sequence shown here is derived from an EMBL/GenBank/DDBJ whole genome shotgun (WGS) entry which is preliminary data.</text>
</comment>
<evidence type="ECO:0000313" key="2">
    <source>
        <dbReference type="EMBL" id="RAK45040.1"/>
    </source>
</evidence>
<protein>
    <submittedName>
        <fullName evidence="2">Uncharacterized protein</fullName>
    </submittedName>
</protein>
<accession>A0A327ZRT5</accession>
<dbReference type="AlphaFoldDB" id="A0A327ZRT5"/>
<evidence type="ECO:0000256" key="1">
    <source>
        <dbReference type="SAM" id="Phobius"/>
    </source>
</evidence>
<sequence length="252" mass="29293">MVHQQFKKIITIMFIIFFLFILWAVLEYVYNHKLNALFIGLSSIIYLIIAIIYIKKYKHSTIEHKAIVTDDIVKYKKFVITSEVSFNQQLLIYSEDGKFLGRCKSLNTIKSFIITTFISNKGLVPGEYVLIDAEQNEILRAYVKGFLHPKVKIIVQNKEIAVIKQKLFNAAMSFVYEINTNDEKHVIKSEVLTNDLYLEDVFKISETKVPLQHTEKFQEVAMNTYEIFHDLNSDKGKIGLITMCIHKILTGR</sequence>
<keyword evidence="1" id="KW-0812">Transmembrane</keyword>
<feature type="transmembrane region" description="Helical" evidence="1">
    <location>
        <begin position="36"/>
        <end position="54"/>
    </location>
</feature>
<proteinExistence type="predicted"/>
<gene>
    <name evidence="2" type="ORF">BHU61_06930</name>
</gene>
<keyword evidence="3" id="KW-1185">Reference proteome</keyword>
<organism evidence="2 3">
    <name type="scientific">Macrococcus epidermidis</name>
    <dbReference type="NCBI Taxonomy" id="1902580"/>
    <lineage>
        <taxon>Bacteria</taxon>
        <taxon>Bacillati</taxon>
        <taxon>Bacillota</taxon>
        <taxon>Bacilli</taxon>
        <taxon>Bacillales</taxon>
        <taxon>Staphylococcaceae</taxon>
        <taxon>Macrococcus</taxon>
    </lineage>
</organism>
<evidence type="ECO:0000313" key="3">
    <source>
        <dbReference type="Proteomes" id="UP000249808"/>
    </source>
</evidence>
<keyword evidence="1" id="KW-0472">Membrane</keyword>
<dbReference type="RefSeq" id="WP_111715686.1">
    <property type="nucleotide sequence ID" value="NZ_JBHSSR010000004.1"/>
</dbReference>
<keyword evidence="1" id="KW-1133">Transmembrane helix</keyword>